<feature type="transmembrane region" description="Helical" evidence="7">
    <location>
        <begin position="186"/>
        <end position="211"/>
    </location>
</feature>
<feature type="transmembrane region" description="Helical" evidence="7">
    <location>
        <begin position="243"/>
        <end position="264"/>
    </location>
</feature>
<proteinExistence type="inferred from homology"/>
<dbReference type="PANTHER" id="PTHR43744">
    <property type="entry name" value="ABC TRANSPORTER PERMEASE PROTEIN MG189-RELATED-RELATED"/>
    <property type="match status" value="1"/>
</dbReference>
<reference evidence="9 10" key="1">
    <citation type="submission" date="2016-01" db="EMBL/GenBank/DDBJ databases">
        <title>Whole genome sequence and analysis of Micromonospora rosaria DSM 803, which can produce antibacterial substance rosamicin.</title>
        <authorList>
            <person name="Yang H."/>
            <person name="He X."/>
            <person name="Zhu D."/>
        </authorList>
    </citation>
    <scope>NUCLEOTIDE SEQUENCE [LARGE SCALE GENOMIC DNA]</scope>
    <source>
        <strain evidence="9 10">DSM 803</strain>
    </source>
</reference>
<keyword evidence="10" id="KW-1185">Reference proteome</keyword>
<protein>
    <submittedName>
        <fullName evidence="9">Sugar ABC transporter permease</fullName>
    </submittedName>
</protein>
<comment type="caution">
    <text evidence="9">The sequence shown here is derived from an EMBL/GenBank/DDBJ whole genome shotgun (WGS) entry which is preliminary data.</text>
</comment>
<dbReference type="Proteomes" id="UP000070620">
    <property type="component" value="Unassembled WGS sequence"/>
</dbReference>
<evidence type="ECO:0000256" key="3">
    <source>
        <dbReference type="ARBA" id="ARBA00022475"/>
    </source>
</evidence>
<name>A0A136PXZ0_9ACTN</name>
<dbReference type="PANTHER" id="PTHR43744:SF12">
    <property type="entry name" value="ABC TRANSPORTER PERMEASE PROTEIN MG189-RELATED"/>
    <property type="match status" value="1"/>
</dbReference>
<dbReference type="AlphaFoldDB" id="A0A136PXZ0"/>
<feature type="transmembrane region" description="Helical" evidence="7">
    <location>
        <begin position="69"/>
        <end position="98"/>
    </location>
</feature>
<keyword evidence="5 7" id="KW-1133">Transmembrane helix</keyword>
<evidence type="ECO:0000259" key="8">
    <source>
        <dbReference type="PROSITE" id="PS50928"/>
    </source>
</evidence>
<comment type="subcellular location">
    <subcellularLocation>
        <location evidence="1 7">Cell membrane</location>
        <topology evidence="1 7">Multi-pass membrane protein</topology>
    </subcellularLocation>
</comment>
<keyword evidence="2 7" id="KW-0813">Transport</keyword>
<dbReference type="Pfam" id="PF00528">
    <property type="entry name" value="BPD_transp_1"/>
    <property type="match status" value="1"/>
</dbReference>
<keyword evidence="4 7" id="KW-0812">Transmembrane</keyword>
<dbReference type="RefSeq" id="WP_067360225.1">
    <property type="nucleotide sequence ID" value="NZ_JBIUBN010000013.1"/>
</dbReference>
<feature type="domain" description="ABC transmembrane type-1" evidence="8">
    <location>
        <begin position="75"/>
        <end position="265"/>
    </location>
</feature>
<dbReference type="PROSITE" id="PS50928">
    <property type="entry name" value="ABC_TM1"/>
    <property type="match status" value="1"/>
</dbReference>
<feature type="transmembrane region" description="Helical" evidence="7">
    <location>
        <begin position="139"/>
        <end position="159"/>
    </location>
</feature>
<gene>
    <name evidence="9" type="ORF">AWW66_04535</name>
</gene>
<feature type="transmembrane region" description="Helical" evidence="7">
    <location>
        <begin position="110"/>
        <end position="133"/>
    </location>
</feature>
<dbReference type="InterPro" id="IPR000515">
    <property type="entry name" value="MetI-like"/>
</dbReference>
<dbReference type="OrthoDB" id="4821463at2"/>
<evidence type="ECO:0000256" key="7">
    <source>
        <dbReference type="RuleBase" id="RU363032"/>
    </source>
</evidence>
<organism evidence="9 10">
    <name type="scientific">Micromonospora rosaria</name>
    <dbReference type="NCBI Taxonomy" id="47874"/>
    <lineage>
        <taxon>Bacteria</taxon>
        <taxon>Bacillati</taxon>
        <taxon>Actinomycetota</taxon>
        <taxon>Actinomycetes</taxon>
        <taxon>Micromonosporales</taxon>
        <taxon>Micromonosporaceae</taxon>
        <taxon>Micromonospora</taxon>
    </lineage>
</organism>
<evidence type="ECO:0000256" key="6">
    <source>
        <dbReference type="ARBA" id="ARBA00023136"/>
    </source>
</evidence>
<dbReference type="SUPFAM" id="SSF161098">
    <property type="entry name" value="MetI-like"/>
    <property type="match status" value="1"/>
</dbReference>
<evidence type="ECO:0000256" key="1">
    <source>
        <dbReference type="ARBA" id="ARBA00004651"/>
    </source>
</evidence>
<feature type="transmembrane region" description="Helical" evidence="7">
    <location>
        <begin position="12"/>
        <end position="33"/>
    </location>
</feature>
<evidence type="ECO:0000256" key="5">
    <source>
        <dbReference type="ARBA" id="ARBA00022989"/>
    </source>
</evidence>
<keyword evidence="3" id="KW-1003">Cell membrane</keyword>
<dbReference type="GO" id="GO:0055085">
    <property type="term" value="P:transmembrane transport"/>
    <property type="evidence" value="ECO:0007669"/>
    <property type="project" value="InterPro"/>
</dbReference>
<dbReference type="CDD" id="cd06261">
    <property type="entry name" value="TM_PBP2"/>
    <property type="match status" value="1"/>
</dbReference>
<dbReference type="GO" id="GO:0005886">
    <property type="term" value="C:plasma membrane"/>
    <property type="evidence" value="ECO:0007669"/>
    <property type="project" value="UniProtKB-SubCell"/>
</dbReference>
<keyword evidence="6 7" id="KW-0472">Membrane</keyword>
<evidence type="ECO:0000256" key="4">
    <source>
        <dbReference type="ARBA" id="ARBA00022692"/>
    </source>
</evidence>
<accession>A0A136PXZ0</accession>
<evidence type="ECO:0000313" key="9">
    <source>
        <dbReference type="EMBL" id="KXK63223.1"/>
    </source>
</evidence>
<evidence type="ECO:0000313" key="10">
    <source>
        <dbReference type="Proteomes" id="UP000070620"/>
    </source>
</evidence>
<evidence type="ECO:0000256" key="2">
    <source>
        <dbReference type="ARBA" id="ARBA00022448"/>
    </source>
</evidence>
<dbReference type="InterPro" id="IPR035906">
    <property type="entry name" value="MetI-like_sf"/>
</dbReference>
<dbReference type="Gene3D" id="1.10.3720.10">
    <property type="entry name" value="MetI-like"/>
    <property type="match status" value="1"/>
</dbReference>
<comment type="similarity">
    <text evidence="7">Belongs to the binding-protein-dependent transport system permease family.</text>
</comment>
<sequence>MGRAPQETPAGVGTYLLLAVSMLFAAFPLYWMFVIATSTDDALAQIPPTVVPGSQFLVNIEEVFSSQDVFFAAGLINSFVVSTVVTASVLFFSSLAGFAFAKLRFRGSRVLMLIVIITLTVPNQLGVVALYIVMGELGWNGTLLAVIVPGLVTAFGVFYMRQFIVNTVPDELIESARVDGASTMRVYWSIALPALRPAMAVLGLLTFVATWNDYQWPLITLGGTDFPTSMVAVSDLAAGNYVVYRRVLAGAFVATVPLLVMLVIGGRQIVRGIMEGALKS</sequence>
<dbReference type="EMBL" id="LRQV01000008">
    <property type="protein sequence ID" value="KXK63223.1"/>
    <property type="molecule type" value="Genomic_DNA"/>
</dbReference>